<dbReference type="InterPro" id="IPR029058">
    <property type="entry name" value="AB_hydrolase_fold"/>
</dbReference>
<gene>
    <name evidence="1" type="ORF">FHU39_001892</name>
</gene>
<protein>
    <recommendedName>
        <fullName evidence="3">Serine peptidase</fullName>
    </recommendedName>
</protein>
<reference evidence="1 2" key="1">
    <citation type="submission" date="2020-08" db="EMBL/GenBank/DDBJ databases">
        <title>Sequencing the genomes of 1000 actinobacteria strains.</title>
        <authorList>
            <person name="Klenk H.-P."/>
        </authorList>
    </citation>
    <scope>NUCLEOTIDE SEQUENCE [LARGE SCALE GENOMIC DNA]</scope>
    <source>
        <strain evidence="1 2">DSM 105369</strain>
    </source>
</reference>
<evidence type="ECO:0008006" key="3">
    <source>
        <dbReference type="Google" id="ProtNLM"/>
    </source>
</evidence>
<dbReference type="EMBL" id="JACHVQ010000001">
    <property type="protein sequence ID" value="MBB2891908.1"/>
    <property type="molecule type" value="Genomic_DNA"/>
</dbReference>
<name>A0A839N2G5_9MICO</name>
<dbReference type="Proteomes" id="UP000559182">
    <property type="component" value="Unassembled WGS sequence"/>
</dbReference>
<sequence>MTDILGVHGVGNYRPAGAEAELAAAWHSELANGFVGHKPEFSVAVAYYADCLHLGTRQGPQPVEQLTGEEQAAVMAWLTSLGLPDDVSQGRAARPVRQGLEWFARRFGLDGRLAELLVNRFFREVTTYMSPEHTERRVRARAAVATALDTHRPRILIAHSLGTVVSYEALWSRPDIEIDLWITLGSPLAMPDVIFDRLDPAPELRLANRPPGVKRWINVADPGDVVAILRPIANRFNGVDADIEVAVNWLDVHRAKYYLASPAVAGLISPFLGQTDQ</sequence>
<organism evidence="1 2">
    <name type="scientific">Flexivirga oryzae</name>
    <dbReference type="NCBI Taxonomy" id="1794944"/>
    <lineage>
        <taxon>Bacteria</taxon>
        <taxon>Bacillati</taxon>
        <taxon>Actinomycetota</taxon>
        <taxon>Actinomycetes</taxon>
        <taxon>Micrococcales</taxon>
        <taxon>Dermacoccaceae</taxon>
        <taxon>Flexivirga</taxon>
    </lineage>
</organism>
<accession>A0A839N2G5</accession>
<evidence type="ECO:0000313" key="2">
    <source>
        <dbReference type="Proteomes" id="UP000559182"/>
    </source>
</evidence>
<proteinExistence type="predicted"/>
<dbReference type="AlphaFoldDB" id="A0A839N2G5"/>
<keyword evidence="2" id="KW-1185">Reference proteome</keyword>
<dbReference type="RefSeq" id="WP_183320109.1">
    <property type="nucleotide sequence ID" value="NZ_JACHVQ010000001.1"/>
</dbReference>
<dbReference type="SUPFAM" id="SSF53474">
    <property type="entry name" value="alpha/beta-Hydrolases"/>
    <property type="match status" value="1"/>
</dbReference>
<comment type="caution">
    <text evidence="1">The sequence shown here is derived from an EMBL/GenBank/DDBJ whole genome shotgun (WGS) entry which is preliminary data.</text>
</comment>
<evidence type="ECO:0000313" key="1">
    <source>
        <dbReference type="EMBL" id="MBB2891908.1"/>
    </source>
</evidence>